<evidence type="ECO:0000256" key="6">
    <source>
        <dbReference type="ARBA" id="ARBA00023136"/>
    </source>
</evidence>
<dbReference type="KEGG" id="schv:BRCON_2276"/>
<keyword evidence="6 8" id="KW-0472">Membrane</keyword>
<accession>A0A2Z4Y9F9</accession>
<dbReference type="EMBL" id="CP030759">
    <property type="protein sequence ID" value="AXA37053.1"/>
    <property type="molecule type" value="Genomic_DNA"/>
</dbReference>
<comment type="subcellular location">
    <subcellularLocation>
        <location evidence="1">Cell membrane</location>
        <topology evidence="1">Multi-pass membrane protein</topology>
    </subcellularLocation>
</comment>
<evidence type="ECO:0000256" key="2">
    <source>
        <dbReference type="ARBA" id="ARBA00022475"/>
    </source>
</evidence>
<dbReference type="Pfam" id="PF09594">
    <property type="entry name" value="GT87"/>
    <property type="match status" value="1"/>
</dbReference>
<dbReference type="Proteomes" id="UP000262583">
    <property type="component" value="Chromosome"/>
</dbReference>
<feature type="transmembrane region" description="Helical" evidence="8">
    <location>
        <begin position="180"/>
        <end position="202"/>
    </location>
</feature>
<keyword evidence="4 8" id="KW-0812">Transmembrane</keyword>
<feature type="transmembrane region" description="Helical" evidence="8">
    <location>
        <begin position="99"/>
        <end position="119"/>
    </location>
</feature>
<comment type="similarity">
    <text evidence="7">Belongs to the glycosyltransferase 87 family.</text>
</comment>
<evidence type="ECO:0000313" key="10">
    <source>
        <dbReference type="Proteomes" id="UP000262583"/>
    </source>
</evidence>
<dbReference type="AlphaFoldDB" id="A0A2Z4Y9F9"/>
<keyword evidence="3" id="KW-0808">Transferase</keyword>
<reference evidence="9 10" key="1">
    <citation type="submission" date="2018-05" db="EMBL/GenBank/DDBJ databases">
        <title>A metagenomic window into the 2 km-deep terrestrial subsurface aquifer revealed taxonomically and functionally diverse microbial community comprising novel uncultured bacterial lineages.</title>
        <authorList>
            <person name="Kadnikov V.V."/>
            <person name="Mardanov A.V."/>
            <person name="Beletsky A.V."/>
            <person name="Banks D."/>
            <person name="Pimenov N.V."/>
            <person name="Frank Y.A."/>
            <person name="Karnachuk O.V."/>
            <person name="Ravin N.V."/>
        </authorList>
    </citation>
    <scope>NUCLEOTIDE SEQUENCE [LARGE SCALE GENOMIC DNA]</scope>
    <source>
        <strain evidence="9">BY</strain>
    </source>
</reference>
<feature type="transmembrane region" description="Helical" evidence="8">
    <location>
        <begin position="403"/>
        <end position="428"/>
    </location>
</feature>
<dbReference type="GO" id="GO:0016758">
    <property type="term" value="F:hexosyltransferase activity"/>
    <property type="evidence" value="ECO:0007669"/>
    <property type="project" value="InterPro"/>
</dbReference>
<evidence type="ECO:0000313" key="9">
    <source>
        <dbReference type="EMBL" id="AXA37053.1"/>
    </source>
</evidence>
<evidence type="ECO:0000256" key="4">
    <source>
        <dbReference type="ARBA" id="ARBA00022692"/>
    </source>
</evidence>
<name>A0A2Z4Y9F9_SUMC1</name>
<evidence type="ECO:0000256" key="8">
    <source>
        <dbReference type="SAM" id="Phobius"/>
    </source>
</evidence>
<keyword evidence="2" id="KW-1003">Cell membrane</keyword>
<evidence type="ECO:0000256" key="3">
    <source>
        <dbReference type="ARBA" id="ARBA00022679"/>
    </source>
</evidence>
<protein>
    <submittedName>
        <fullName evidence="9">Putative conserved integral membrane protein</fullName>
    </submittedName>
</protein>
<organism evidence="9 10">
    <name type="scientific">Sumerlaea chitinivorans</name>
    <dbReference type="NCBI Taxonomy" id="2250252"/>
    <lineage>
        <taxon>Bacteria</taxon>
        <taxon>Candidatus Sumerlaeota</taxon>
        <taxon>Candidatus Sumerlaeia</taxon>
        <taxon>Candidatus Sumerlaeales</taxon>
        <taxon>Candidatus Sumerlaeaceae</taxon>
        <taxon>Candidatus Sumerlaea</taxon>
    </lineage>
</organism>
<proteinExistence type="inferred from homology"/>
<gene>
    <name evidence="9" type="ORF">BRCON_2276</name>
</gene>
<evidence type="ECO:0000256" key="7">
    <source>
        <dbReference type="ARBA" id="ARBA00024033"/>
    </source>
</evidence>
<sequence length="447" mass="50587">MKWAKLETWAKALAMRVSTLSRPKKLVLIFLAWLILAGAVSLLDWRADRVRRDFTAYSLQASRTLYAGGDPYAREEARTSYKYFPLNAVLLGPFTNLPIPVAQGIWTATNCFLLGFCLYAHRRWMPRDMRIPWWVWLVALAIAGRFFIKNIRLGQWNTSVYCLSFLGLLALHRAREVTGALTLSLAAALKYMPSFFTLYWIARREWRKALLVLLGGIFWILVFPTVILGPTRHAELLEKYWAKATKQYKGMTEAEYTSSHSLRSTLVRLTSDVKPRLPDPDRYDFTVVRLDKNLARALGEAAAVTALGLALLLTLWATRRESFLPTEHRDLLLVGFWYVTLLMISPESRTPHFLTLFTPSFALALAASNPRYTPKMRRALKTCLGAAIVFALGNAEIFEHARYHLIATGVGFYAWAQVTLAIGVFLALRGSVVSSHSSGDLPHFPRA</sequence>
<dbReference type="InterPro" id="IPR018584">
    <property type="entry name" value="GT87"/>
</dbReference>
<feature type="transmembrane region" description="Helical" evidence="8">
    <location>
        <begin position="131"/>
        <end position="148"/>
    </location>
</feature>
<evidence type="ECO:0000256" key="5">
    <source>
        <dbReference type="ARBA" id="ARBA00022989"/>
    </source>
</evidence>
<dbReference type="GO" id="GO:0005886">
    <property type="term" value="C:plasma membrane"/>
    <property type="evidence" value="ECO:0007669"/>
    <property type="project" value="UniProtKB-SubCell"/>
</dbReference>
<keyword evidence="5 8" id="KW-1133">Transmembrane helix</keyword>
<feature type="transmembrane region" description="Helical" evidence="8">
    <location>
        <begin position="297"/>
        <end position="317"/>
    </location>
</feature>
<evidence type="ECO:0000256" key="1">
    <source>
        <dbReference type="ARBA" id="ARBA00004651"/>
    </source>
</evidence>
<feature type="transmembrane region" description="Helical" evidence="8">
    <location>
        <begin position="209"/>
        <end position="229"/>
    </location>
</feature>